<name>A0A2Z6NCF9_TRISU</name>
<reference evidence="2" key="1">
    <citation type="journal article" date="2017" name="Front. Plant Sci.">
        <title>Climate Clever Clovers: New Paradigm to Reduce the Environmental Footprint of Ruminants by Breeding Low Methanogenic Forages Utilizing Haplotype Variation.</title>
        <authorList>
            <person name="Kaur P."/>
            <person name="Appels R."/>
            <person name="Bayer P.E."/>
            <person name="Keeble-Gagnere G."/>
            <person name="Wang J."/>
            <person name="Hirakawa H."/>
            <person name="Shirasawa K."/>
            <person name="Vercoe P."/>
            <person name="Stefanova K."/>
            <person name="Durmic Z."/>
            <person name="Nichols P."/>
            <person name="Revell C."/>
            <person name="Isobe S.N."/>
            <person name="Edwards D."/>
            <person name="Erskine W."/>
        </authorList>
    </citation>
    <scope>NUCLEOTIDE SEQUENCE [LARGE SCALE GENOMIC DNA]</scope>
    <source>
        <strain evidence="2">cv. Daliak</strain>
    </source>
</reference>
<protein>
    <submittedName>
        <fullName evidence="1">Uncharacterized protein</fullName>
    </submittedName>
</protein>
<keyword evidence="2" id="KW-1185">Reference proteome</keyword>
<evidence type="ECO:0000313" key="1">
    <source>
        <dbReference type="EMBL" id="GAU39753.1"/>
    </source>
</evidence>
<accession>A0A2Z6NCF9</accession>
<evidence type="ECO:0000313" key="2">
    <source>
        <dbReference type="Proteomes" id="UP000242715"/>
    </source>
</evidence>
<dbReference type="Proteomes" id="UP000242715">
    <property type="component" value="Unassembled WGS sequence"/>
</dbReference>
<organism evidence="1 2">
    <name type="scientific">Trifolium subterraneum</name>
    <name type="common">Subterranean clover</name>
    <dbReference type="NCBI Taxonomy" id="3900"/>
    <lineage>
        <taxon>Eukaryota</taxon>
        <taxon>Viridiplantae</taxon>
        <taxon>Streptophyta</taxon>
        <taxon>Embryophyta</taxon>
        <taxon>Tracheophyta</taxon>
        <taxon>Spermatophyta</taxon>
        <taxon>Magnoliopsida</taxon>
        <taxon>eudicotyledons</taxon>
        <taxon>Gunneridae</taxon>
        <taxon>Pentapetalae</taxon>
        <taxon>rosids</taxon>
        <taxon>fabids</taxon>
        <taxon>Fabales</taxon>
        <taxon>Fabaceae</taxon>
        <taxon>Papilionoideae</taxon>
        <taxon>50 kb inversion clade</taxon>
        <taxon>NPAAA clade</taxon>
        <taxon>Hologalegina</taxon>
        <taxon>IRL clade</taxon>
        <taxon>Trifolieae</taxon>
        <taxon>Trifolium</taxon>
    </lineage>
</organism>
<dbReference type="EMBL" id="DF973777">
    <property type="protein sequence ID" value="GAU39753.1"/>
    <property type="molecule type" value="Genomic_DNA"/>
</dbReference>
<sequence length="72" mass="8156">MATPRTTRNLKKFRTLHVSAFEEEPKFLRFCVPCATIELSVIVGMNDSVIVGTNLMKNDELSVIVGTMRLER</sequence>
<gene>
    <name evidence="1" type="ORF">TSUD_219960</name>
</gene>
<proteinExistence type="predicted"/>
<dbReference type="AlphaFoldDB" id="A0A2Z6NCF9"/>